<dbReference type="Proteomes" id="UP000245535">
    <property type="component" value="Unassembled WGS sequence"/>
</dbReference>
<dbReference type="Pfam" id="PF03781">
    <property type="entry name" value="FGE-sulfatase"/>
    <property type="match status" value="2"/>
</dbReference>
<keyword evidence="3" id="KW-1185">Reference proteome</keyword>
<organism evidence="2 3">
    <name type="scientific">Sediminitomix flava</name>
    <dbReference type="NCBI Taxonomy" id="379075"/>
    <lineage>
        <taxon>Bacteria</taxon>
        <taxon>Pseudomonadati</taxon>
        <taxon>Bacteroidota</taxon>
        <taxon>Cytophagia</taxon>
        <taxon>Cytophagales</taxon>
        <taxon>Flammeovirgaceae</taxon>
        <taxon>Sediminitomix</taxon>
    </lineage>
</organism>
<evidence type="ECO:0000313" key="2">
    <source>
        <dbReference type="EMBL" id="PWJ42558.1"/>
    </source>
</evidence>
<accession>A0A315ZCL1</accession>
<sequence length="410" mass="49097">MLETFKRIRKQSVGLCQSLKIEDLVMQLSEEVRSPKWHLGHTTWYFEKYLLTNYIENYKPYHPLFEYTFRDTPKTIFAQDQEIQESASNRPTLENVLQYRKYVELHMSGLILEYAEDKHFKHILNEAIHHELKHQELMMTNLKTIMASNPLLPEYSEMIPTWEKRANYDIKWIEVPEGVYQIGHQSDDFSYDNETGVHKTFLHAYRIQDRLVTNREYLEFMADDGYKREDLWLKDGWSWVTKYKVKAPLYWLKMHDKWKYYTMYGLRNIDLDLPVTHISFYEAEAFARWKGLRLPSEFEWEVACQLHTPSCPSNTNFLDHKRFIPVGENGHAHFWGDAWEWTNSAFLAYPFKENKELTSTENPSRQLGNKIVLRGGSCLTPKSHIRLTYRNYSFPEKRWIFNGIRLAESM</sequence>
<dbReference type="RefSeq" id="WP_109616697.1">
    <property type="nucleotide sequence ID" value="NZ_QGDO01000002.1"/>
</dbReference>
<dbReference type="PANTHER" id="PTHR23150">
    <property type="entry name" value="SULFATASE MODIFYING FACTOR 1, 2"/>
    <property type="match status" value="1"/>
</dbReference>
<dbReference type="InterPro" id="IPR042095">
    <property type="entry name" value="SUMF_sf"/>
</dbReference>
<evidence type="ECO:0000313" key="3">
    <source>
        <dbReference type="Proteomes" id="UP000245535"/>
    </source>
</evidence>
<name>A0A315ZCL1_SEDFL</name>
<feature type="domain" description="Sulfatase-modifying factor enzyme-like" evidence="1">
    <location>
        <begin position="325"/>
        <end position="407"/>
    </location>
</feature>
<dbReference type="GO" id="GO:0052699">
    <property type="term" value="P:ergothioneine biosynthetic process"/>
    <property type="evidence" value="ECO:0007669"/>
    <property type="project" value="InterPro"/>
</dbReference>
<reference evidence="2 3" key="1">
    <citation type="submission" date="2018-03" db="EMBL/GenBank/DDBJ databases">
        <title>Genomic Encyclopedia of Archaeal and Bacterial Type Strains, Phase II (KMG-II): from individual species to whole genera.</title>
        <authorList>
            <person name="Goeker M."/>
        </authorList>
    </citation>
    <scope>NUCLEOTIDE SEQUENCE [LARGE SCALE GENOMIC DNA]</scope>
    <source>
        <strain evidence="2 3">DSM 28229</strain>
    </source>
</reference>
<dbReference type="AlphaFoldDB" id="A0A315ZCL1"/>
<dbReference type="OrthoDB" id="9768004at2"/>
<comment type="caution">
    <text evidence="2">The sequence shown here is derived from an EMBL/GenBank/DDBJ whole genome shotgun (WGS) entry which is preliminary data.</text>
</comment>
<dbReference type="NCBIfam" id="TIGR03440">
    <property type="entry name" value="egtB_TIGR03440"/>
    <property type="match status" value="1"/>
</dbReference>
<dbReference type="EMBL" id="QGDO01000002">
    <property type="protein sequence ID" value="PWJ42558.1"/>
    <property type="molecule type" value="Genomic_DNA"/>
</dbReference>
<protein>
    <submittedName>
        <fullName evidence="2">Ergothioneine biosynthesis protein EgtB</fullName>
    </submittedName>
</protein>
<dbReference type="Gene3D" id="3.90.1580.10">
    <property type="entry name" value="paralog of FGE (formylglycine-generating enzyme)"/>
    <property type="match status" value="1"/>
</dbReference>
<feature type="domain" description="Sulfatase-modifying factor enzyme-like" evidence="1">
    <location>
        <begin position="172"/>
        <end position="305"/>
    </location>
</feature>
<evidence type="ECO:0000259" key="1">
    <source>
        <dbReference type="Pfam" id="PF03781"/>
    </source>
</evidence>
<dbReference type="InterPro" id="IPR016187">
    <property type="entry name" value="CTDL_fold"/>
</dbReference>
<proteinExistence type="predicted"/>
<dbReference type="PANTHER" id="PTHR23150:SF36">
    <property type="entry name" value="HERCYNINE OXYGENASE"/>
    <property type="match status" value="1"/>
</dbReference>
<dbReference type="InterPro" id="IPR017806">
    <property type="entry name" value="EgtB"/>
</dbReference>
<dbReference type="InterPro" id="IPR051043">
    <property type="entry name" value="Sulfatase_Mod_Factor_Kinase"/>
</dbReference>
<dbReference type="SUPFAM" id="SSF56436">
    <property type="entry name" value="C-type lectin-like"/>
    <property type="match status" value="1"/>
</dbReference>
<gene>
    <name evidence="2" type="ORF">BC781_102101</name>
</gene>
<dbReference type="InterPro" id="IPR005532">
    <property type="entry name" value="SUMF_dom"/>
</dbReference>